<evidence type="ECO:0000256" key="1">
    <source>
        <dbReference type="SAM" id="MobiDB-lite"/>
    </source>
</evidence>
<dbReference type="Proteomes" id="UP001054854">
    <property type="component" value="Unassembled WGS sequence"/>
</dbReference>
<reference evidence="2" key="1">
    <citation type="submission" date="2024-05" db="EMBL/GenBank/DDBJ databases">
        <title>Whole genome shotgun sequence of Streptomyces hygroscopicus NBRC 113678.</title>
        <authorList>
            <person name="Komaki H."/>
            <person name="Tamura T."/>
        </authorList>
    </citation>
    <scope>NUCLEOTIDE SEQUENCE</scope>
    <source>
        <strain evidence="2">N11-34</strain>
    </source>
</reference>
<organism evidence="2 3">
    <name type="scientific">Streptomyces hygroscopicus</name>
    <dbReference type="NCBI Taxonomy" id="1912"/>
    <lineage>
        <taxon>Bacteria</taxon>
        <taxon>Bacillati</taxon>
        <taxon>Actinomycetota</taxon>
        <taxon>Actinomycetes</taxon>
        <taxon>Kitasatosporales</taxon>
        <taxon>Streptomycetaceae</taxon>
        <taxon>Streptomyces</taxon>
        <taxon>Streptomyces violaceusniger group</taxon>
    </lineage>
</organism>
<evidence type="ECO:0000313" key="2">
    <source>
        <dbReference type="EMBL" id="GHJ31815.1"/>
    </source>
</evidence>
<feature type="compositionally biased region" description="Gly residues" evidence="1">
    <location>
        <begin position="78"/>
        <end position="106"/>
    </location>
</feature>
<accession>A0ABQ3U883</accession>
<evidence type="ECO:0000313" key="3">
    <source>
        <dbReference type="Proteomes" id="UP001054854"/>
    </source>
</evidence>
<feature type="region of interest" description="Disordered" evidence="1">
    <location>
        <begin position="64"/>
        <end position="119"/>
    </location>
</feature>
<keyword evidence="3" id="KW-1185">Reference proteome</keyword>
<comment type="caution">
    <text evidence="2">The sequence shown here is derived from an EMBL/GenBank/DDBJ whole genome shotgun (WGS) entry which is preliminary data.</text>
</comment>
<feature type="compositionally biased region" description="Low complexity" evidence="1">
    <location>
        <begin position="64"/>
        <end position="75"/>
    </location>
</feature>
<proteinExistence type="predicted"/>
<gene>
    <name evidence="2" type="ORF">TPA0910_62480</name>
</gene>
<name>A0ABQ3U883_STRHY</name>
<sequence length="119" mass="11968">MAAVGGADTRGRRPVRWVVALALGGVWWWSVLRLAVQPGEAGPVEGAFAAGGWGLSLLPVHCGPSPRRGGSAPRRGGIRGIRGGGPPGQDGPGHGGPGQDGAGPSGPGWQFGHQKVERS</sequence>
<protein>
    <submittedName>
        <fullName evidence="2">Uncharacterized protein</fullName>
    </submittedName>
</protein>
<dbReference type="EMBL" id="BNEK01000005">
    <property type="protein sequence ID" value="GHJ31815.1"/>
    <property type="molecule type" value="Genomic_DNA"/>
</dbReference>